<sequence length="231" mass="25913">MGQREHRILGKVRLLDKGILPCRNVDFGLVRRSIAASSTMAYPAVVPFVIGRFGGLNTVMSSRSCDGCYVKQRQASQISLDFSALSGERNGSSTVKATRSEHGYHKSGTFNETDTRHGPQKVAYFQRKAVTANIDCWTLLYNDKSYEFIEDELRSSYHPQSVFCYAIDYKAKKEFAEKIGALAKCLPNVNYDVVIKTVYETVNILRALAGANDVHSVSYLRISFKFNSPRN</sequence>
<dbReference type="OrthoDB" id="2019572at2759"/>
<gene>
    <name evidence="1" type="ORF">TELCIR_04419</name>
</gene>
<dbReference type="PANTHER" id="PTHR46671:SF7">
    <property type="entry name" value="CORE-2_I-BRANCHING ENZYME"/>
    <property type="match status" value="1"/>
</dbReference>
<accession>A0A2G9UTN1</accession>
<name>A0A2G9UTN1_TELCI</name>
<evidence type="ECO:0000313" key="2">
    <source>
        <dbReference type="Proteomes" id="UP000230423"/>
    </source>
</evidence>
<dbReference type="AlphaFoldDB" id="A0A2G9UTN1"/>
<dbReference type="EMBL" id="KZ345420">
    <property type="protein sequence ID" value="PIO73607.1"/>
    <property type="molecule type" value="Genomic_DNA"/>
</dbReference>
<reference evidence="1 2" key="1">
    <citation type="submission" date="2015-09" db="EMBL/GenBank/DDBJ databases">
        <title>Draft genome of the parasitic nematode Teladorsagia circumcincta isolate WARC Sus (inbred).</title>
        <authorList>
            <person name="Mitreva M."/>
        </authorList>
    </citation>
    <scope>NUCLEOTIDE SEQUENCE [LARGE SCALE GENOMIC DNA]</scope>
    <source>
        <strain evidence="1 2">S</strain>
    </source>
</reference>
<dbReference type="PANTHER" id="PTHR46671">
    <property type="entry name" value="PROTEIN CBG11221"/>
    <property type="match status" value="1"/>
</dbReference>
<evidence type="ECO:0000313" key="1">
    <source>
        <dbReference type="EMBL" id="PIO73607.1"/>
    </source>
</evidence>
<keyword evidence="2" id="KW-1185">Reference proteome</keyword>
<proteinExistence type="predicted"/>
<protein>
    <submittedName>
        <fullName evidence="1">Uncharacterized protein</fullName>
    </submittedName>
</protein>
<organism evidence="1 2">
    <name type="scientific">Teladorsagia circumcincta</name>
    <name type="common">Brown stomach worm</name>
    <name type="synonym">Ostertagia circumcincta</name>
    <dbReference type="NCBI Taxonomy" id="45464"/>
    <lineage>
        <taxon>Eukaryota</taxon>
        <taxon>Metazoa</taxon>
        <taxon>Ecdysozoa</taxon>
        <taxon>Nematoda</taxon>
        <taxon>Chromadorea</taxon>
        <taxon>Rhabditida</taxon>
        <taxon>Rhabditina</taxon>
        <taxon>Rhabditomorpha</taxon>
        <taxon>Strongyloidea</taxon>
        <taxon>Trichostrongylidae</taxon>
        <taxon>Teladorsagia</taxon>
    </lineage>
</organism>
<dbReference type="Proteomes" id="UP000230423">
    <property type="component" value="Unassembled WGS sequence"/>
</dbReference>